<protein>
    <submittedName>
        <fullName evidence="1">DUF1819 family protein</fullName>
    </submittedName>
</protein>
<comment type="caution">
    <text evidence="1">The sequence shown here is derived from an EMBL/GenBank/DDBJ whole genome shotgun (WGS) entry which is preliminary data.</text>
</comment>
<dbReference type="AlphaFoldDB" id="A0A850R915"/>
<organism evidence="1 2">
    <name type="scientific">Allochromatium humboldtianum</name>
    <dbReference type="NCBI Taxonomy" id="504901"/>
    <lineage>
        <taxon>Bacteria</taxon>
        <taxon>Pseudomonadati</taxon>
        <taxon>Pseudomonadota</taxon>
        <taxon>Gammaproteobacteria</taxon>
        <taxon>Chromatiales</taxon>
        <taxon>Chromatiaceae</taxon>
        <taxon>Allochromatium</taxon>
    </lineage>
</organism>
<proteinExistence type="predicted"/>
<dbReference type="InterPro" id="IPR023137">
    <property type="entry name" value="BrxA_sf"/>
</dbReference>
<name>A0A850R915_9GAMM</name>
<dbReference type="EMBL" id="JABZEO010000006">
    <property type="protein sequence ID" value="NVZ09788.1"/>
    <property type="molecule type" value="Genomic_DNA"/>
</dbReference>
<dbReference type="InterPro" id="IPR014948">
    <property type="entry name" value="BrxA"/>
</dbReference>
<keyword evidence="2" id="KW-1185">Reference proteome</keyword>
<accession>A0A850R915</accession>
<gene>
    <name evidence="1" type="ORF">HW932_11000</name>
</gene>
<evidence type="ECO:0000313" key="1">
    <source>
        <dbReference type="EMBL" id="NVZ09788.1"/>
    </source>
</evidence>
<evidence type="ECO:0000313" key="2">
    <source>
        <dbReference type="Proteomes" id="UP000592294"/>
    </source>
</evidence>
<dbReference type="Gene3D" id="1.10.3540.10">
    <property type="entry name" value="uncharacterized protein from magnetospirillum magneticum domain"/>
    <property type="match status" value="1"/>
</dbReference>
<reference evidence="1 2" key="1">
    <citation type="submission" date="2020-06" db="EMBL/GenBank/DDBJ databases">
        <title>Whole-genome sequence of Allochromatium humboldtianum DSM 21881, type strain.</title>
        <authorList>
            <person name="Kyndt J.A."/>
            <person name="Meyer T.E."/>
        </authorList>
    </citation>
    <scope>NUCLEOTIDE SEQUENCE [LARGE SCALE GENOMIC DNA]</scope>
    <source>
        <strain evidence="1 2">DSM 21881</strain>
    </source>
</reference>
<dbReference type="RefSeq" id="WP_176976538.1">
    <property type="nucleotide sequence ID" value="NZ_JABZEO010000006.1"/>
</dbReference>
<dbReference type="Pfam" id="PF08849">
    <property type="entry name" value="BrxA"/>
    <property type="match status" value="1"/>
</dbReference>
<dbReference type="Proteomes" id="UP000592294">
    <property type="component" value="Unassembled WGS sequence"/>
</dbReference>
<sequence length="205" mass="23347">MTEALKYTGRYKANFTKGGLMVPESRLVADLLLQDVDADSWKHAIEVENVLRKRSPATAVGKAGLIRARLRTMTPELWTLVRDAGKPVATQAVFAATLKYSPLLADFLDLIVPDLYRRFEPQLKPRHWERYLEDCHLRDPRMPAWSAATLTSLRQRAFGMLAEAGYLSDSRPRRLQALRLEPEVVACLRAQGEDDILRCMQIRLT</sequence>